<evidence type="ECO:0000256" key="1">
    <source>
        <dbReference type="SAM" id="MobiDB-lite"/>
    </source>
</evidence>
<gene>
    <name evidence="2" type="ORF">UJA718_LOCUS44803</name>
</gene>
<feature type="non-terminal residue" evidence="2">
    <location>
        <position position="1"/>
    </location>
</feature>
<protein>
    <submittedName>
        <fullName evidence="2">Uncharacterized protein</fullName>
    </submittedName>
</protein>
<comment type="caution">
    <text evidence="2">The sequence shown here is derived from an EMBL/GenBank/DDBJ whole genome shotgun (WGS) entry which is preliminary data.</text>
</comment>
<sequence length="26" mass="2972">KPTARTKAQLSHDDRDDDWLTSTTVN</sequence>
<name>A0A821U5C5_9BILA</name>
<evidence type="ECO:0000313" key="3">
    <source>
        <dbReference type="Proteomes" id="UP000663873"/>
    </source>
</evidence>
<evidence type="ECO:0000313" key="2">
    <source>
        <dbReference type="EMBL" id="CAF4883657.1"/>
    </source>
</evidence>
<dbReference type="EMBL" id="CAJOBP010071201">
    <property type="protein sequence ID" value="CAF4883657.1"/>
    <property type="molecule type" value="Genomic_DNA"/>
</dbReference>
<organism evidence="2 3">
    <name type="scientific">Rotaria socialis</name>
    <dbReference type="NCBI Taxonomy" id="392032"/>
    <lineage>
        <taxon>Eukaryota</taxon>
        <taxon>Metazoa</taxon>
        <taxon>Spiralia</taxon>
        <taxon>Gnathifera</taxon>
        <taxon>Rotifera</taxon>
        <taxon>Eurotatoria</taxon>
        <taxon>Bdelloidea</taxon>
        <taxon>Philodinida</taxon>
        <taxon>Philodinidae</taxon>
        <taxon>Rotaria</taxon>
    </lineage>
</organism>
<accession>A0A821U5C5</accession>
<proteinExistence type="predicted"/>
<dbReference type="Proteomes" id="UP000663873">
    <property type="component" value="Unassembled WGS sequence"/>
</dbReference>
<reference evidence="2" key="1">
    <citation type="submission" date="2021-02" db="EMBL/GenBank/DDBJ databases">
        <authorList>
            <person name="Nowell W R."/>
        </authorList>
    </citation>
    <scope>NUCLEOTIDE SEQUENCE</scope>
</reference>
<dbReference type="AlphaFoldDB" id="A0A821U5C5"/>
<keyword evidence="3" id="KW-1185">Reference proteome</keyword>
<feature type="region of interest" description="Disordered" evidence="1">
    <location>
        <begin position="1"/>
        <end position="26"/>
    </location>
</feature>